<reference evidence="2 3" key="1">
    <citation type="submission" date="2020-08" db="EMBL/GenBank/DDBJ databases">
        <title>Sequencing the genomes of 1000 actinobacteria strains.</title>
        <authorList>
            <person name="Klenk H.-P."/>
        </authorList>
    </citation>
    <scope>NUCLEOTIDE SEQUENCE [LARGE SCALE GENOMIC DNA]</scope>
    <source>
        <strain evidence="2 3">DSM 44936</strain>
    </source>
</reference>
<sequence length="120" mass="13745">MTTRDQRDQVRRLYELIDERDFAGLAALFDKDAVYHRPGCDVLVGRDGIERFYTEERTISSGAHTLSRIIVSDRDVAVEGAFEGALDDGRQIAHRFAELFRLSEEGLFTRRDSFLFVSTI</sequence>
<dbReference type="RefSeq" id="WP_184983759.1">
    <property type="nucleotide sequence ID" value="NZ_BAAALO010000038.1"/>
</dbReference>
<dbReference type="AlphaFoldDB" id="A0A7X0IGM1"/>
<dbReference type="Gene3D" id="3.10.450.50">
    <property type="match status" value="1"/>
</dbReference>
<dbReference type="InterPro" id="IPR032710">
    <property type="entry name" value="NTF2-like_dom_sf"/>
</dbReference>
<organism evidence="2 3">
    <name type="scientific">Sphaerisporangium rubeum</name>
    <dbReference type="NCBI Taxonomy" id="321317"/>
    <lineage>
        <taxon>Bacteria</taxon>
        <taxon>Bacillati</taxon>
        <taxon>Actinomycetota</taxon>
        <taxon>Actinomycetes</taxon>
        <taxon>Streptosporangiales</taxon>
        <taxon>Streptosporangiaceae</taxon>
        <taxon>Sphaerisporangium</taxon>
    </lineage>
</organism>
<dbReference type="EMBL" id="JACHIU010000001">
    <property type="protein sequence ID" value="MBB6474870.1"/>
    <property type="molecule type" value="Genomic_DNA"/>
</dbReference>
<comment type="caution">
    <text evidence="2">The sequence shown here is derived from an EMBL/GenBank/DDBJ whole genome shotgun (WGS) entry which is preliminary data.</text>
</comment>
<feature type="domain" description="SnoaL-like" evidence="1">
    <location>
        <begin position="10"/>
        <end position="110"/>
    </location>
</feature>
<keyword evidence="2" id="KW-0413">Isomerase</keyword>
<dbReference type="CDD" id="cd00531">
    <property type="entry name" value="NTF2_like"/>
    <property type="match status" value="1"/>
</dbReference>
<gene>
    <name evidence="2" type="ORF">BJ992_004301</name>
</gene>
<evidence type="ECO:0000313" key="3">
    <source>
        <dbReference type="Proteomes" id="UP000555564"/>
    </source>
</evidence>
<name>A0A7X0IGM1_9ACTN</name>
<proteinExistence type="predicted"/>
<dbReference type="Proteomes" id="UP000555564">
    <property type="component" value="Unassembled WGS sequence"/>
</dbReference>
<evidence type="ECO:0000313" key="2">
    <source>
        <dbReference type="EMBL" id="MBB6474870.1"/>
    </source>
</evidence>
<evidence type="ECO:0000259" key="1">
    <source>
        <dbReference type="Pfam" id="PF12680"/>
    </source>
</evidence>
<dbReference type="InterPro" id="IPR037401">
    <property type="entry name" value="SnoaL-like"/>
</dbReference>
<dbReference type="Pfam" id="PF12680">
    <property type="entry name" value="SnoaL_2"/>
    <property type="match status" value="1"/>
</dbReference>
<dbReference type="SUPFAM" id="SSF54427">
    <property type="entry name" value="NTF2-like"/>
    <property type="match status" value="1"/>
</dbReference>
<protein>
    <submittedName>
        <fullName evidence="2">Ketosteroid isomerase-like protein</fullName>
    </submittedName>
</protein>
<accession>A0A7X0IGM1</accession>
<keyword evidence="3" id="KW-1185">Reference proteome</keyword>
<dbReference type="GO" id="GO:0016853">
    <property type="term" value="F:isomerase activity"/>
    <property type="evidence" value="ECO:0007669"/>
    <property type="project" value="UniProtKB-KW"/>
</dbReference>